<feature type="domain" description="Thioredoxin" evidence="8">
    <location>
        <begin position="40"/>
        <end position="247"/>
    </location>
</feature>
<evidence type="ECO:0000256" key="7">
    <source>
        <dbReference type="SAM" id="Phobius"/>
    </source>
</evidence>
<protein>
    <submittedName>
        <fullName evidence="9">Putative thiol-disulfide oxidoreductase</fullName>
    </submittedName>
</protein>
<dbReference type="Proteomes" id="UP000008495">
    <property type="component" value="Unassembled WGS sequence"/>
</dbReference>
<reference evidence="9 10" key="1">
    <citation type="submission" date="2012-08" db="EMBL/GenBank/DDBJ databases">
        <title>Whole genome shotgun sequence of Austwickia chelonae NBRC 105200.</title>
        <authorList>
            <person name="Yoshida I."/>
            <person name="Hosoyama A."/>
            <person name="Tsuchikane K."/>
            <person name="Katsumata H."/>
            <person name="Ando Y."/>
            <person name="Ohji S."/>
            <person name="Hamada M."/>
            <person name="Tamura T."/>
            <person name="Yamazoe A."/>
            <person name="Yamazaki S."/>
            <person name="Fujita N."/>
        </authorList>
    </citation>
    <scope>NUCLEOTIDE SEQUENCE [LARGE SCALE GENOMIC DNA]</scope>
    <source>
        <strain evidence="9 10">NBRC 105200</strain>
    </source>
</reference>
<dbReference type="eggNOG" id="COG1651">
    <property type="taxonomic scope" value="Bacteria"/>
</dbReference>
<feature type="transmembrane region" description="Helical" evidence="7">
    <location>
        <begin position="12"/>
        <end position="33"/>
    </location>
</feature>
<keyword evidence="2" id="KW-0732">Signal</keyword>
<organism evidence="9 10">
    <name type="scientific">Austwickia chelonae NBRC 105200</name>
    <dbReference type="NCBI Taxonomy" id="1184607"/>
    <lineage>
        <taxon>Bacteria</taxon>
        <taxon>Bacillati</taxon>
        <taxon>Actinomycetota</taxon>
        <taxon>Actinomycetes</taxon>
        <taxon>Micrococcales</taxon>
        <taxon>Dermatophilaceae</taxon>
        <taxon>Austwickia</taxon>
    </lineage>
</organism>
<evidence type="ECO:0000256" key="6">
    <source>
        <dbReference type="SAM" id="MobiDB-lite"/>
    </source>
</evidence>
<keyword evidence="7" id="KW-0472">Membrane</keyword>
<dbReference type="InterPro" id="IPR012336">
    <property type="entry name" value="Thioredoxin-like_fold"/>
</dbReference>
<keyword evidence="3" id="KW-0560">Oxidoreductase</keyword>
<dbReference type="EMBL" id="BAGZ01000017">
    <property type="protein sequence ID" value="GAB78867.1"/>
    <property type="molecule type" value="Genomic_DNA"/>
</dbReference>
<evidence type="ECO:0000256" key="1">
    <source>
        <dbReference type="ARBA" id="ARBA00005791"/>
    </source>
</evidence>
<gene>
    <name evidence="9" type="ORF">AUCHE_17_00790</name>
</gene>
<comment type="caution">
    <text evidence="9">The sequence shown here is derived from an EMBL/GenBank/DDBJ whole genome shotgun (WGS) entry which is preliminary data.</text>
</comment>
<keyword evidence="7" id="KW-1133">Transmembrane helix</keyword>
<evidence type="ECO:0000313" key="10">
    <source>
        <dbReference type="Proteomes" id="UP000008495"/>
    </source>
</evidence>
<accession>K6WAJ9</accession>
<keyword evidence="10" id="KW-1185">Reference proteome</keyword>
<evidence type="ECO:0000256" key="3">
    <source>
        <dbReference type="ARBA" id="ARBA00023002"/>
    </source>
</evidence>
<evidence type="ECO:0000256" key="2">
    <source>
        <dbReference type="ARBA" id="ARBA00022729"/>
    </source>
</evidence>
<dbReference type="AlphaFoldDB" id="K6WAJ9"/>
<keyword evidence="5" id="KW-0676">Redox-active center</keyword>
<dbReference type="PANTHER" id="PTHR13887:SF14">
    <property type="entry name" value="DISULFIDE BOND FORMATION PROTEIN D"/>
    <property type="match status" value="1"/>
</dbReference>
<dbReference type="PANTHER" id="PTHR13887">
    <property type="entry name" value="GLUTATHIONE S-TRANSFERASE KAPPA"/>
    <property type="match status" value="1"/>
</dbReference>
<dbReference type="Gene3D" id="3.40.30.10">
    <property type="entry name" value="Glutaredoxin"/>
    <property type="match status" value="1"/>
</dbReference>
<proteinExistence type="inferred from homology"/>
<name>K6WAJ9_9MICO</name>
<keyword evidence="7" id="KW-0812">Transmembrane</keyword>
<dbReference type="RefSeq" id="WP_006503624.1">
    <property type="nucleotide sequence ID" value="NZ_BAGZ01000017.1"/>
</dbReference>
<dbReference type="PROSITE" id="PS51352">
    <property type="entry name" value="THIOREDOXIN_2"/>
    <property type="match status" value="1"/>
</dbReference>
<feature type="region of interest" description="Disordered" evidence="6">
    <location>
        <begin position="38"/>
        <end position="62"/>
    </location>
</feature>
<evidence type="ECO:0000259" key="8">
    <source>
        <dbReference type="PROSITE" id="PS51352"/>
    </source>
</evidence>
<comment type="similarity">
    <text evidence="1">Belongs to the thioredoxin family. DsbA subfamily.</text>
</comment>
<evidence type="ECO:0000256" key="4">
    <source>
        <dbReference type="ARBA" id="ARBA00023157"/>
    </source>
</evidence>
<dbReference type="InterPro" id="IPR013766">
    <property type="entry name" value="Thioredoxin_domain"/>
</dbReference>
<evidence type="ECO:0000313" key="9">
    <source>
        <dbReference type="EMBL" id="GAB78867.1"/>
    </source>
</evidence>
<dbReference type="Pfam" id="PF13462">
    <property type="entry name" value="Thioredoxin_4"/>
    <property type="match status" value="1"/>
</dbReference>
<dbReference type="STRING" id="100225.SAMN05421595_0078"/>
<keyword evidence="4" id="KW-1015">Disulfide bond</keyword>
<sequence length="251" mass="27335">MPERPTPVRWRSWAVPITVVIVAASLLLLTYLAQQNNGPQQPGSPAAATKSAPEGKEQSPAPASIEEALKKVQRRDAKDLLSAGPVDAPVVLIVFSDYQCSFCARWTHATLPEMKKRAEAGQLRIEWRDVNMYGENSKRASLASYAAARQGRFWDYHDKLFPEGKTRPKPQLTADALIATATEMGLDAKKFKEDMESTEALGEIARNEKLAAELGAAATPAFLMGAKPISGAQPTEVFVQAFEQALAASKR</sequence>
<dbReference type="SUPFAM" id="SSF52833">
    <property type="entry name" value="Thioredoxin-like"/>
    <property type="match status" value="1"/>
</dbReference>
<dbReference type="GO" id="GO:0016491">
    <property type="term" value="F:oxidoreductase activity"/>
    <property type="evidence" value="ECO:0007669"/>
    <property type="project" value="UniProtKB-KW"/>
</dbReference>
<dbReference type="InterPro" id="IPR036249">
    <property type="entry name" value="Thioredoxin-like_sf"/>
</dbReference>
<evidence type="ECO:0000256" key="5">
    <source>
        <dbReference type="ARBA" id="ARBA00023284"/>
    </source>
</evidence>